<sequence>MNKNPTNKDLFEIEILSILNMLLPSNLNYGGIFAENTHIQMPKNKYILINLCILLFICNLDSIIYSLHQL</sequence>
<dbReference type="KEGG" id="psez:HME7025_02553"/>
<evidence type="ECO:0000313" key="3">
    <source>
        <dbReference type="Proteomes" id="UP000245468"/>
    </source>
</evidence>
<evidence type="ECO:0000256" key="1">
    <source>
        <dbReference type="SAM" id="Phobius"/>
    </source>
</evidence>
<reference evidence="3" key="1">
    <citation type="submission" date="2018-05" db="EMBL/GenBank/DDBJ databases">
        <title>Pseudarcicella sp. HME7025 Genome sequencing and assembly.</title>
        <authorList>
            <person name="Kim H."/>
            <person name="Kang H."/>
            <person name="Joh K."/>
        </authorList>
    </citation>
    <scope>NUCLEOTIDE SEQUENCE [LARGE SCALE GENOMIC DNA]</scope>
    <source>
        <strain evidence="3">HME7025</strain>
    </source>
</reference>
<dbReference type="EMBL" id="CP029346">
    <property type="protein sequence ID" value="AWL10393.1"/>
    <property type="molecule type" value="Genomic_DNA"/>
</dbReference>
<keyword evidence="1" id="KW-1133">Transmembrane helix</keyword>
<gene>
    <name evidence="2" type="ORF">HME7025_02553</name>
</gene>
<dbReference type="AlphaFoldDB" id="A0A2S2DYI9"/>
<proteinExistence type="predicted"/>
<keyword evidence="1" id="KW-0472">Membrane</keyword>
<keyword evidence="1" id="KW-0812">Transmembrane</keyword>
<name>A0A2S2DYI9_9BACT</name>
<organism evidence="2 3">
    <name type="scientific">Aquirufa nivalisilvae</name>
    <dbReference type="NCBI Taxonomy" id="2516557"/>
    <lineage>
        <taxon>Bacteria</taxon>
        <taxon>Pseudomonadati</taxon>
        <taxon>Bacteroidota</taxon>
        <taxon>Cytophagia</taxon>
        <taxon>Cytophagales</taxon>
        <taxon>Flectobacillaceae</taxon>
        <taxon>Aquirufa</taxon>
    </lineage>
</organism>
<feature type="transmembrane region" description="Helical" evidence="1">
    <location>
        <begin position="46"/>
        <end position="67"/>
    </location>
</feature>
<protein>
    <submittedName>
        <fullName evidence="2">Uncharacterized protein</fullName>
    </submittedName>
</protein>
<dbReference type="Proteomes" id="UP000245468">
    <property type="component" value="Chromosome"/>
</dbReference>
<accession>A0A2S2DYI9</accession>
<evidence type="ECO:0000313" key="2">
    <source>
        <dbReference type="EMBL" id="AWL10393.1"/>
    </source>
</evidence>
<keyword evidence="3" id="KW-1185">Reference proteome</keyword>